<gene>
    <name evidence="7" type="primary">yrbG_1</name>
    <name evidence="7" type="ORF">Poly59_49040</name>
</gene>
<feature type="transmembrane region" description="Helical" evidence="5">
    <location>
        <begin position="325"/>
        <end position="350"/>
    </location>
</feature>
<reference evidence="7 8" key="1">
    <citation type="submission" date="2019-02" db="EMBL/GenBank/DDBJ databases">
        <title>Deep-cultivation of Planctomycetes and their phenomic and genomic characterization uncovers novel biology.</title>
        <authorList>
            <person name="Wiegand S."/>
            <person name="Jogler M."/>
            <person name="Boedeker C."/>
            <person name="Pinto D."/>
            <person name="Vollmers J."/>
            <person name="Rivas-Marin E."/>
            <person name="Kohn T."/>
            <person name="Peeters S.H."/>
            <person name="Heuer A."/>
            <person name="Rast P."/>
            <person name="Oberbeckmann S."/>
            <person name="Bunk B."/>
            <person name="Jeske O."/>
            <person name="Meyerdierks A."/>
            <person name="Storesund J.E."/>
            <person name="Kallscheuer N."/>
            <person name="Luecker S."/>
            <person name="Lage O.M."/>
            <person name="Pohl T."/>
            <person name="Merkel B.J."/>
            <person name="Hornburger P."/>
            <person name="Mueller R.-W."/>
            <person name="Bruemmer F."/>
            <person name="Labrenz M."/>
            <person name="Spormann A.M."/>
            <person name="Op Den Camp H."/>
            <person name="Overmann J."/>
            <person name="Amann R."/>
            <person name="Jetten M.S.M."/>
            <person name="Mascher T."/>
            <person name="Medema M.H."/>
            <person name="Devos D.P."/>
            <person name="Kaster A.-K."/>
            <person name="Ovreas L."/>
            <person name="Rohde M."/>
            <person name="Galperin M.Y."/>
            <person name="Jogler C."/>
        </authorList>
    </citation>
    <scope>NUCLEOTIDE SEQUENCE [LARGE SCALE GENOMIC DNA]</scope>
    <source>
        <strain evidence="7 8">Poly59</strain>
    </source>
</reference>
<dbReference type="PANTHER" id="PTHR10846">
    <property type="entry name" value="SODIUM/POTASSIUM/CALCIUM EXCHANGER"/>
    <property type="match status" value="1"/>
</dbReference>
<keyword evidence="3 5" id="KW-1133">Transmembrane helix</keyword>
<evidence type="ECO:0000256" key="4">
    <source>
        <dbReference type="ARBA" id="ARBA00023136"/>
    </source>
</evidence>
<dbReference type="Pfam" id="PF01699">
    <property type="entry name" value="Na_Ca_ex"/>
    <property type="match status" value="2"/>
</dbReference>
<keyword evidence="8" id="KW-1185">Reference proteome</keyword>
<accession>A0A5C6ELB2</accession>
<dbReference type="Gene3D" id="1.20.1420.30">
    <property type="entry name" value="NCX, central ion-binding region"/>
    <property type="match status" value="2"/>
</dbReference>
<evidence type="ECO:0000256" key="3">
    <source>
        <dbReference type="ARBA" id="ARBA00022989"/>
    </source>
</evidence>
<dbReference type="GO" id="GO:0005886">
    <property type="term" value="C:plasma membrane"/>
    <property type="evidence" value="ECO:0007669"/>
    <property type="project" value="TreeGrafter"/>
</dbReference>
<sequence length="355" mass="36582">MLVALSIVAGLILLVVGGELLVRGAASLASAFKISPLVIGLTVVAFGTSAPELGVSLQASFSGNGDVAVGNVVGSNIINVLLILGVASLVAPLVVSSQLIRKDVPLMIAASLAAWWMASDGMIVRWEGGVLFLALLAYIAFSVVASRKESKLVQEEYEDYTHSLTSKKDVVLQLAYLIGGLALLGVGSNLLVNGATKVAVALGVSQLVIGLTVVAIGTSLPEMVTSVVASYRGQRDIAVGNVVGSNLFNILCVLGLTAVVSPKPIPVAPSAIDFDIPCMVAVAVICFPVFATGNLVRRWEGALFVIFYIAYTVVTVLAAKGSPLIGPLGTLTTCGVLPLTLLTFAATLLIGRKKN</sequence>
<dbReference type="GO" id="GO:0006874">
    <property type="term" value="P:intracellular calcium ion homeostasis"/>
    <property type="evidence" value="ECO:0007669"/>
    <property type="project" value="TreeGrafter"/>
</dbReference>
<evidence type="ECO:0000259" key="6">
    <source>
        <dbReference type="Pfam" id="PF01699"/>
    </source>
</evidence>
<evidence type="ECO:0000313" key="8">
    <source>
        <dbReference type="Proteomes" id="UP000317977"/>
    </source>
</evidence>
<proteinExistence type="predicted"/>
<keyword evidence="4 5" id="KW-0472">Membrane</keyword>
<feature type="transmembrane region" description="Helical" evidence="5">
    <location>
        <begin position="129"/>
        <end position="146"/>
    </location>
</feature>
<protein>
    <submittedName>
        <fullName evidence="7">Inner membrane protein YrbG</fullName>
    </submittedName>
</protein>
<dbReference type="GO" id="GO:0008273">
    <property type="term" value="F:calcium, potassium:sodium antiporter activity"/>
    <property type="evidence" value="ECO:0007669"/>
    <property type="project" value="TreeGrafter"/>
</dbReference>
<feature type="transmembrane region" description="Helical" evidence="5">
    <location>
        <begin position="170"/>
        <end position="192"/>
    </location>
</feature>
<evidence type="ECO:0000256" key="2">
    <source>
        <dbReference type="ARBA" id="ARBA00022692"/>
    </source>
</evidence>
<dbReference type="PANTHER" id="PTHR10846:SF8">
    <property type="entry name" value="INNER MEMBRANE PROTEIN YRBG"/>
    <property type="match status" value="1"/>
</dbReference>
<dbReference type="InterPro" id="IPR044880">
    <property type="entry name" value="NCX_ion-bd_dom_sf"/>
</dbReference>
<keyword evidence="2 5" id="KW-0812">Transmembrane</keyword>
<name>A0A5C6ELB2_9BACT</name>
<feature type="transmembrane region" description="Helical" evidence="5">
    <location>
        <begin position="271"/>
        <end position="290"/>
    </location>
</feature>
<dbReference type="EMBL" id="SJPX01000005">
    <property type="protein sequence ID" value="TWU48059.1"/>
    <property type="molecule type" value="Genomic_DNA"/>
</dbReference>
<dbReference type="NCBIfam" id="TIGR00367">
    <property type="entry name" value="calcium/sodium antiporter"/>
    <property type="match status" value="1"/>
</dbReference>
<comment type="subcellular location">
    <subcellularLocation>
        <location evidence="1">Membrane</location>
        <topology evidence="1">Multi-pass membrane protein</topology>
    </subcellularLocation>
</comment>
<feature type="transmembrane region" description="Helical" evidence="5">
    <location>
        <begin position="302"/>
        <end position="319"/>
    </location>
</feature>
<organism evidence="7 8">
    <name type="scientific">Rubripirellula reticaptiva</name>
    <dbReference type="NCBI Taxonomy" id="2528013"/>
    <lineage>
        <taxon>Bacteria</taxon>
        <taxon>Pseudomonadati</taxon>
        <taxon>Planctomycetota</taxon>
        <taxon>Planctomycetia</taxon>
        <taxon>Pirellulales</taxon>
        <taxon>Pirellulaceae</taxon>
        <taxon>Rubripirellula</taxon>
    </lineage>
</organism>
<comment type="caution">
    <text evidence="7">The sequence shown here is derived from an EMBL/GenBank/DDBJ whole genome shotgun (WGS) entry which is preliminary data.</text>
</comment>
<feature type="transmembrane region" description="Helical" evidence="5">
    <location>
        <begin position="77"/>
        <end position="95"/>
    </location>
</feature>
<dbReference type="GO" id="GO:0005262">
    <property type="term" value="F:calcium channel activity"/>
    <property type="evidence" value="ECO:0007669"/>
    <property type="project" value="TreeGrafter"/>
</dbReference>
<evidence type="ECO:0000256" key="1">
    <source>
        <dbReference type="ARBA" id="ARBA00004141"/>
    </source>
</evidence>
<feature type="transmembrane region" description="Helical" evidence="5">
    <location>
        <begin position="198"/>
        <end position="217"/>
    </location>
</feature>
<dbReference type="OrthoDB" id="9794225at2"/>
<evidence type="ECO:0000256" key="5">
    <source>
        <dbReference type="SAM" id="Phobius"/>
    </source>
</evidence>
<dbReference type="AlphaFoldDB" id="A0A5C6ELB2"/>
<dbReference type="InterPro" id="IPR004481">
    <property type="entry name" value="K/Na/Ca-exchanger"/>
</dbReference>
<dbReference type="Proteomes" id="UP000317977">
    <property type="component" value="Unassembled WGS sequence"/>
</dbReference>
<dbReference type="InterPro" id="IPR004837">
    <property type="entry name" value="NaCa_Exmemb"/>
</dbReference>
<feature type="domain" description="Sodium/calcium exchanger membrane region" evidence="6">
    <location>
        <begin position="174"/>
        <end position="315"/>
    </location>
</feature>
<evidence type="ECO:0000313" key="7">
    <source>
        <dbReference type="EMBL" id="TWU48059.1"/>
    </source>
</evidence>
<feature type="domain" description="Sodium/calcium exchanger membrane region" evidence="6">
    <location>
        <begin position="4"/>
        <end position="143"/>
    </location>
</feature>
<feature type="transmembrane region" description="Helical" evidence="5">
    <location>
        <begin position="238"/>
        <end position="259"/>
    </location>
</feature>